<dbReference type="Proteomes" id="UP000177798">
    <property type="component" value="Chromosome 7"/>
</dbReference>
<dbReference type="AlphaFoldDB" id="A0A1D9Q8Z5"/>
<dbReference type="Proteomes" id="UP000177798">
    <property type="component" value="Chromosome 11"/>
</dbReference>
<evidence type="ECO:0000313" key="3">
    <source>
        <dbReference type="EMBL" id="APA13356.1"/>
    </source>
</evidence>
<feature type="compositionally biased region" description="Basic and acidic residues" evidence="1">
    <location>
        <begin position="65"/>
        <end position="75"/>
    </location>
</feature>
<gene>
    <name evidence="2" type="ORF">sscle_07g060520</name>
    <name evidence="3" type="ORF">sscle_11g081260</name>
</gene>
<dbReference type="EMBL" id="CP017820">
    <property type="protein sequence ID" value="APA11282.1"/>
    <property type="molecule type" value="Genomic_DNA"/>
</dbReference>
<name>A0A1D9Q8Z5_SCLS1</name>
<reference evidence="4" key="2">
    <citation type="journal article" date="2017" name="Genome Biol. Evol.">
        <title>The complete genome sequence of the phytopathogenic fungus Sclerotinia sclerotiorum reveals insights into the genome architecture of broad host range pathogens.</title>
        <authorList>
            <person name="Derbyshire M."/>
            <person name="Denton-Giles M."/>
            <person name="Hegedus D."/>
            <person name="Seifbarghy S."/>
            <person name="Rollins J."/>
            <person name="van Kan J."/>
            <person name="Seidl M.F."/>
            <person name="Faino L."/>
            <person name="Mbengue M."/>
            <person name="Navaud O."/>
            <person name="Raffaele S."/>
            <person name="Hammond-Kosack K."/>
            <person name="Heard S."/>
            <person name="Oliver R."/>
        </authorList>
    </citation>
    <scope>NUCLEOTIDE SEQUENCE [LARGE SCALE GENOMIC DNA]</scope>
    <source>
        <strain evidence="4">ATCC 18683 / 1980 / Ss-1</strain>
    </source>
</reference>
<dbReference type="RefSeq" id="XP_001591432.1">
    <property type="nucleotide sequence ID" value="XM_001591382.1"/>
</dbReference>
<dbReference type="RefSeq" id="XP_001587523.1">
    <property type="nucleotide sequence ID" value="XM_001587473.1"/>
</dbReference>
<dbReference type="VEuPathDB" id="FungiDB:sscle_07g060520"/>
<dbReference type="VEuPathDB" id="FungiDB:sscle_11g081260"/>
<feature type="region of interest" description="Disordered" evidence="1">
    <location>
        <begin position="36"/>
        <end position="95"/>
    </location>
</feature>
<dbReference type="KEGG" id="ssl:SS1G_11516"/>
<organism evidence="2 4">
    <name type="scientific">Sclerotinia sclerotiorum (strain ATCC 18683 / 1980 / Ss-1)</name>
    <name type="common">White mold</name>
    <name type="synonym">Whetzelinia sclerotiorum</name>
    <dbReference type="NCBI Taxonomy" id="665079"/>
    <lineage>
        <taxon>Eukaryota</taxon>
        <taxon>Fungi</taxon>
        <taxon>Dikarya</taxon>
        <taxon>Ascomycota</taxon>
        <taxon>Pezizomycotina</taxon>
        <taxon>Leotiomycetes</taxon>
        <taxon>Helotiales</taxon>
        <taxon>Sclerotiniaceae</taxon>
        <taxon>Sclerotinia</taxon>
    </lineage>
</organism>
<dbReference type="EMBL" id="CP017824">
    <property type="protein sequence ID" value="APA13356.1"/>
    <property type="molecule type" value="Genomic_DNA"/>
</dbReference>
<proteinExistence type="predicted"/>
<protein>
    <submittedName>
        <fullName evidence="2">Uncharacterized protein</fullName>
    </submittedName>
</protein>
<evidence type="ECO:0000256" key="1">
    <source>
        <dbReference type="SAM" id="MobiDB-lite"/>
    </source>
</evidence>
<sequence length="127" mass="14064">MSLPLHAVLLKYMNSETKAVDDGVDDGIAAAKVTTLSGSKRPRKQSDYANITEENAHKRGKRRKPDTISRPRQETTDIESSDDTELRSRDSAAEEKTLCEKLSGIVVKEILLALLSLSNSIKRGRHC</sequence>
<reference evidence="2" key="1">
    <citation type="submission" date="2016-10" db="EMBL/GenBank/DDBJ databases">
        <title>The complete genome sequence of the phytopathogenic fungus Sclerotinia sclerotiorum reveals insights into the genome architecture of broad host range pathogens.</title>
        <authorList>
            <person name="Derbyshire M.C."/>
            <person name="Denton-Giles M."/>
            <person name="Hegedus D."/>
            <person name="Seifbarghy S."/>
            <person name="Rollins J."/>
            <person name="van Kan J."/>
            <person name="Seidl M.F."/>
            <person name="Faino L."/>
            <person name="Mbengue M."/>
            <person name="Navaud O."/>
            <person name="Raffaele S."/>
            <person name="Hammond-Kosack K."/>
            <person name="Heard S."/>
            <person name="Oliver R.P."/>
        </authorList>
    </citation>
    <scope>NUCLEOTIDE SEQUENCE [LARGE SCALE GENOMIC DNA]</scope>
    <source>
        <strain evidence="2">1980</strain>
    </source>
</reference>
<evidence type="ECO:0000313" key="2">
    <source>
        <dbReference type="EMBL" id="APA11282.1"/>
    </source>
</evidence>
<feature type="compositionally biased region" description="Basic and acidic residues" evidence="1">
    <location>
        <begin position="84"/>
        <end position="95"/>
    </location>
</feature>
<accession>A0A1D9Q8Z5</accession>
<dbReference type="OrthoDB" id="3570376at2759"/>
<evidence type="ECO:0000313" key="4">
    <source>
        <dbReference type="Proteomes" id="UP000177798"/>
    </source>
</evidence>
<dbReference type="KEGG" id="ssl:SS1G_08059"/>